<dbReference type="EMBL" id="MCHX01000005">
    <property type="protein sequence ID" value="OFJ55253.1"/>
    <property type="molecule type" value="Genomic_DNA"/>
</dbReference>
<name>A0A1E8Q9F2_9MYCO</name>
<accession>A0A1E8Q9F2</accession>
<organism evidence="1 2">
    <name type="scientific">Mycolicibacterium grossiae</name>
    <dbReference type="NCBI Taxonomy" id="1552759"/>
    <lineage>
        <taxon>Bacteria</taxon>
        <taxon>Bacillati</taxon>
        <taxon>Actinomycetota</taxon>
        <taxon>Actinomycetes</taxon>
        <taxon>Mycobacteriales</taxon>
        <taxon>Mycobacteriaceae</taxon>
        <taxon>Mycolicibacterium</taxon>
    </lineage>
</organism>
<keyword evidence="2" id="KW-1185">Reference proteome</keyword>
<protein>
    <submittedName>
        <fullName evidence="1">Uncharacterized protein</fullName>
    </submittedName>
</protein>
<gene>
    <name evidence="1" type="ORF">BEL07_03140</name>
</gene>
<reference evidence="1 2" key="1">
    <citation type="submission" date="2016-09" db="EMBL/GenBank/DDBJ databases">
        <title>genome sequence of Mycobacterium sp. 739 SCH.</title>
        <authorList>
            <person name="Greninger A.L."/>
            <person name="Qin X."/>
            <person name="Jerome K."/>
            <person name="Vora S."/>
            <person name="Quinn K."/>
        </authorList>
    </citation>
    <scope>NUCLEOTIDE SEQUENCE [LARGE SCALE GENOMIC DNA]</scope>
    <source>
        <strain evidence="1 2">SCH</strain>
    </source>
</reference>
<evidence type="ECO:0000313" key="1">
    <source>
        <dbReference type="EMBL" id="OFJ55253.1"/>
    </source>
</evidence>
<proteinExistence type="predicted"/>
<sequence length="97" mass="11227">MWAYVTRAQPGTAINHQLTEGWNQAEHSMANVVDIVNQLLWRYNAVHFERGSEVPYPEPVWRPGDDPVEVEVKTALTWEEVFTPELKALLRNEERPA</sequence>
<comment type="caution">
    <text evidence="1">The sequence shown here is derived from an EMBL/GenBank/DDBJ whole genome shotgun (WGS) entry which is preliminary data.</text>
</comment>
<dbReference type="Proteomes" id="UP000178953">
    <property type="component" value="Unassembled WGS sequence"/>
</dbReference>
<dbReference type="AlphaFoldDB" id="A0A1E8Q9F2"/>
<evidence type="ECO:0000313" key="2">
    <source>
        <dbReference type="Proteomes" id="UP000178953"/>
    </source>
</evidence>